<dbReference type="Gene3D" id="3.40.50.1820">
    <property type="entry name" value="alpha/beta hydrolase"/>
    <property type="match status" value="1"/>
</dbReference>
<dbReference type="AlphaFoldDB" id="A0AA40ERA0"/>
<dbReference type="InterPro" id="IPR029058">
    <property type="entry name" value="AB_hydrolase_fold"/>
</dbReference>
<gene>
    <name evidence="2" type="ORF">B0T18DRAFT_431177</name>
</gene>
<protein>
    <submittedName>
        <fullName evidence="2">Alpha/Beta hydrolase protein</fullName>
    </submittedName>
</protein>
<comment type="caution">
    <text evidence="2">The sequence shown here is derived from an EMBL/GenBank/DDBJ whole genome shotgun (WGS) entry which is preliminary data.</text>
</comment>
<feature type="domain" description="Alpha/beta hydrolase fold-3" evidence="1">
    <location>
        <begin position="47"/>
        <end position="141"/>
    </location>
</feature>
<sequence length="308" mass="33447">MAADLLARFDRQDVVYKTVNDTPLSVAILTPKSLPPATTTLKPFTSQWLLNLALTTPAIMISPQYRLLPEASGTDLMNDIADFWTWFRSPALLPARRRLSPTHILAAGESAGGYLAIQSALLFNPAAGIRAVAATYPAQYPDVAPYNRRHAGVAEDSEDDRVVVAYRGAVWKGEKAVRVSTPWGTYEEGERLIRAMGPTGRHRDMMGADGRLMLGGAGGGEGALDVARGRGGEGAAVWIVQGREDDLVVKEGADEVVERIREALPEMPVKYTVEEGGHVFDLSVGLDEPWVKEGLDFVRRHWLGNGGD</sequence>
<accession>A0AA40ERA0</accession>
<dbReference type="SUPFAM" id="SSF53474">
    <property type="entry name" value="alpha/beta-Hydrolases"/>
    <property type="match status" value="1"/>
</dbReference>
<reference evidence="2" key="1">
    <citation type="submission" date="2023-06" db="EMBL/GenBank/DDBJ databases">
        <title>Genome-scale phylogeny and comparative genomics of the fungal order Sordariales.</title>
        <authorList>
            <consortium name="Lawrence Berkeley National Laboratory"/>
            <person name="Hensen N."/>
            <person name="Bonometti L."/>
            <person name="Westerberg I."/>
            <person name="Brannstrom I.O."/>
            <person name="Guillou S."/>
            <person name="Cros-Aarteil S."/>
            <person name="Calhoun S."/>
            <person name="Haridas S."/>
            <person name="Kuo A."/>
            <person name="Mondo S."/>
            <person name="Pangilinan J."/>
            <person name="Riley R."/>
            <person name="LaButti K."/>
            <person name="Andreopoulos B."/>
            <person name="Lipzen A."/>
            <person name="Chen C."/>
            <person name="Yanf M."/>
            <person name="Daum C."/>
            <person name="Ng V."/>
            <person name="Clum A."/>
            <person name="Steindorff A."/>
            <person name="Ohm R."/>
            <person name="Martin F."/>
            <person name="Silar P."/>
            <person name="Natvig D."/>
            <person name="Lalanne C."/>
            <person name="Gautier V."/>
            <person name="Ament-velasquez S.L."/>
            <person name="Kruys A."/>
            <person name="Hutchinson M.I."/>
            <person name="Powell A.J."/>
            <person name="Barry K."/>
            <person name="Miller A.N."/>
            <person name="Grigoriev I.V."/>
            <person name="Debuchy R."/>
            <person name="Gladieux P."/>
            <person name="Thoren M.H."/>
            <person name="Johannesson H."/>
        </authorList>
    </citation>
    <scope>NUCLEOTIDE SEQUENCE</scope>
    <source>
        <strain evidence="2">SMH3187-1</strain>
    </source>
</reference>
<dbReference type="Proteomes" id="UP001172155">
    <property type="component" value="Unassembled WGS sequence"/>
</dbReference>
<evidence type="ECO:0000259" key="1">
    <source>
        <dbReference type="Pfam" id="PF07859"/>
    </source>
</evidence>
<proteinExistence type="predicted"/>
<dbReference type="Pfam" id="PF07859">
    <property type="entry name" value="Abhydrolase_3"/>
    <property type="match status" value="1"/>
</dbReference>
<dbReference type="InterPro" id="IPR013094">
    <property type="entry name" value="AB_hydrolase_3"/>
</dbReference>
<name>A0AA40ERA0_9PEZI</name>
<organism evidence="2 3">
    <name type="scientific">Schizothecium vesticola</name>
    <dbReference type="NCBI Taxonomy" id="314040"/>
    <lineage>
        <taxon>Eukaryota</taxon>
        <taxon>Fungi</taxon>
        <taxon>Dikarya</taxon>
        <taxon>Ascomycota</taxon>
        <taxon>Pezizomycotina</taxon>
        <taxon>Sordariomycetes</taxon>
        <taxon>Sordariomycetidae</taxon>
        <taxon>Sordariales</taxon>
        <taxon>Schizotheciaceae</taxon>
        <taxon>Schizothecium</taxon>
    </lineage>
</organism>
<dbReference type="GO" id="GO:0016787">
    <property type="term" value="F:hydrolase activity"/>
    <property type="evidence" value="ECO:0007669"/>
    <property type="project" value="UniProtKB-KW"/>
</dbReference>
<evidence type="ECO:0000313" key="3">
    <source>
        <dbReference type="Proteomes" id="UP001172155"/>
    </source>
</evidence>
<evidence type="ECO:0000313" key="2">
    <source>
        <dbReference type="EMBL" id="KAK0744023.1"/>
    </source>
</evidence>
<keyword evidence="2" id="KW-0378">Hydrolase</keyword>
<keyword evidence="3" id="KW-1185">Reference proteome</keyword>
<dbReference type="EMBL" id="JAUKUD010000005">
    <property type="protein sequence ID" value="KAK0744023.1"/>
    <property type="molecule type" value="Genomic_DNA"/>
</dbReference>